<dbReference type="AlphaFoldDB" id="A0A9P6IST3"/>
<accession>A0A9P6IST3</accession>
<protein>
    <submittedName>
        <fullName evidence="1">Uncharacterized protein</fullName>
    </submittedName>
</protein>
<proteinExistence type="predicted"/>
<evidence type="ECO:0000313" key="2">
    <source>
        <dbReference type="Proteomes" id="UP000738359"/>
    </source>
</evidence>
<keyword evidence="2" id="KW-1185">Reference proteome</keyword>
<gene>
    <name evidence="1" type="ORF">BGZ70_005323</name>
</gene>
<name>A0A9P6IST3_MORAP</name>
<sequence>VEAKHKAQNSGYVKSVGELGRLHDACGKTVSTYREEWDFLWGKMSSSQIKMVVDPEDARLYVMGKSSCREAHGWIYGRKEYGSFKKMVIENETEALRQGSLQSWYGLYGRDSATKEEKISYSPGDMVKVWKVAVKAKV</sequence>
<dbReference type="EMBL" id="JAAAHY010002814">
    <property type="protein sequence ID" value="KAF9943884.1"/>
    <property type="molecule type" value="Genomic_DNA"/>
</dbReference>
<reference evidence="1" key="1">
    <citation type="journal article" date="2020" name="Fungal Divers.">
        <title>Resolving the Mortierellaceae phylogeny through synthesis of multi-gene phylogenetics and phylogenomics.</title>
        <authorList>
            <person name="Vandepol N."/>
            <person name="Liber J."/>
            <person name="Desiro A."/>
            <person name="Na H."/>
            <person name="Kennedy M."/>
            <person name="Barry K."/>
            <person name="Grigoriev I.V."/>
            <person name="Miller A.N."/>
            <person name="O'Donnell K."/>
            <person name="Stajich J.E."/>
            <person name="Bonito G."/>
        </authorList>
    </citation>
    <scope>NUCLEOTIDE SEQUENCE</scope>
    <source>
        <strain evidence="1">CK1249</strain>
    </source>
</reference>
<comment type="caution">
    <text evidence="1">The sequence shown here is derived from an EMBL/GenBank/DDBJ whole genome shotgun (WGS) entry which is preliminary data.</text>
</comment>
<organism evidence="1 2">
    <name type="scientific">Mortierella alpina</name>
    <name type="common">Oleaginous fungus</name>
    <name type="synonym">Mortierella renispora</name>
    <dbReference type="NCBI Taxonomy" id="64518"/>
    <lineage>
        <taxon>Eukaryota</taxon>
        <taxon>Fungi</taxon>
        <taxon>Fungi incertae sedis</taxon>
        <taxon>Mucoromycota</taxon>
        <taxon>Mortierellomycotina</taxon>
        <taxon>Mortierellomycetes</taxon>
        <taxon>Mortierellales</taxon>
        <taxon>Mortierellaceae</taxon>
        <taxon>Mortierella</taxon>
    </lineage>
</organism>
<dbReference type="OrthoDB" id="10621581at2759"/>
<feature type="non-terminal residue" evidence="1">
    <location>
        <position position="1"/>
    </location>
</feature>
<dbReference type="Proteomes" id="UP000738359">
    <property type="component" value="Unassembled WGS sequence"/>
</dbReference>
<feature type="non-terminal residue" evidence="1">
    <location>
        <position position="138"/>
    </location>
</feature>
<evidence type="ECO:0000313" key="1">
    <source>
        <dbReference type="EMBL" id="KAF9943884.1"/>
    </source>
</evidence>